<dbReference type="Proteomes" id="UP000250140">
    <property type="component" value="Unassembled WGS sequence"/>
</dbReference>
<keyword evidence="9" id="KW-1185">Reference proteome</keyword>
<keyword evidence="3 6" id="KW-1133">Transmembrane helix</keyword>
<evidence type="ECO:0000256" key="5">
    <source>
        <dbReference type="ARBA" id="ARBA00038359"/>
    </source>
</evidence>
<gene>
    <name evidence="8" type="ORF">AOQ84DRAFT_72253</name>
</gene>
<evidence type="ECO:0000256" key="6">
    <source>
        <dbReference type="SAM" id="Phobius"/>
    </source>
</evidence>
<dbReference type="EMBL" id="KV749997">
    <property type="protein sequence ID" value="OCL06701.1"/>
    <property type="molecule type" value="Genomic_DNA"/>
</dbReference>
<dbReference type="PANTHER" id="PTHR33048">
    <property type="entry name" value="PTH11-LIKE INTEGRAL MEMBRANE PROTEIN (AFU_ORTHOLOGUE AFUA_5G11245)"/>
    <property type="match status" value="1"/>
</dbReference>
<feature type="domain" description="Rhodopsin" evidence="7">
    <location>
        <begin position="29"/>
        <end position="180"/>
    </location>
</feature>
<keyword evidence="4 6" id="KW-0472">Membrane</keyword>
<feature type="transmembrane region" description="Helical" evidence="6">
    <location>
        <begin position="122"/>
        <end position="140"/>
    </location>
</feature>
<keyword evidence="2 6" id="KW-0812">Transmembrane</keyword>
<dbReference type="OrthoDB" id="444631at2759"/>
<protein>
    <recommendedName>
        <fullName evidence="7">Rhodopsin domain-containing protein</fullName>
    </recommendedName>
</protein>
<evidence type="ECO:0000256" key="4">
    <source>
        <dbReference type="ARBA" id="ARBA00023136"/>
    </source>
</evidence>
<dbReference type="PANTHER" id="PTHR33048:SF108">
    <property type="entry name" value="INTEGRAL MEMBRANE PROTEIN"/>
    <property type="match status" value="1"/>
</dbReference>
<dbReference type="Pfam" id="PF20684">
    <property type="entry name" value="Fung_rhodopsin"/>
    <property type="match status" value="1"/>
</dbReference>
<evidence type="ECO:0000256" key="2">
    <source>
        <dbReference type="ARBA" id="ARBA00022692"/>
    </source>
</evidence>
<reference evidence="8 9" key="1">
    <citation type="journal article" date="2016" name="Nat. Commun.">
        <title>Ectomycorrhizal ecology is imprinted in the genome of the dominant symbiotic fungus Cenococcum geophilum.</title>
        <authorList>
            <consortium name="DOE Joint Genome Institute"/>
            <person name="Peter M."/>
            <person name="Kohler A."/>
            <person name="Ohm R.A."/>
            <person name="Kuo A."/>
            <person name="Krutzmann J."/>
            <person name="Morin E."/>
            <person name="Arend M."/>
            <person name="Barry K.W."/>
            <person name="Binder M."/>
            <person name="Choi C."/>
            <person name="Clum A."/>
            <person name="Copeland A."/>
            <person name="Grisel N."/>
            <person name="Haridas S."/>
            <person name="Kipfer T."/>
            <person name="LaButti K."/>
            <person name="Lindquist E."/>
            <person name="Lipzen A."/>
            <person name="Maire R."/>
            <person name="Meier B."/>
            <person name="Mihaltcheva S."/>
            <person name="Molinier V."/>
            <person name="Murat C."/>
            <person name="Poggeler S."/>
            <person name="Quandt C.A."/>
            <person name="Sperisen C."/>
            <person name="Tritt A."/>
            <person name="Tisserant E."/>
            <person name="Crous P.W."/>
            <person name="Henrissat B."/>
            <person name="Nehls U."/>
            <person name="Egli S."/>
            <person name="Spatafora J.W."/>
            <person name="Grigoriev I.V."/>
            <person name="Martin F.M."/>
        </authorList>
    </citation>
    <scope>NUCLEOTIDE SEQUENCE [LARGE SCALE GENOMIC DNA]</scope>
    <source>
        <strain evidence="8 9">CBS 207.34</strain>
    </source>
</reference>
<proteinExistence type="inferred from homology"/>
<comment type="subcellular location">
    <subcellularLocation>
        <location evidence="1">Membrane</location>
        <topology evidence="1">Multi-pass membrane protein</topology>
    </subcellularLocation>
</comment>
<name>A0A8E2EY67_9PEZI</name>
<feature type="transmembrane region" description="Helical" evidence="6">
    <location>
        <begin position="7"/>
        <end position="33"/>
    </location>
</feature>
<accession>A0A8E2EY67</accession>
<evidence type="ECO:0000313" key="9">
    <source>
        <dbReference type="Proteomes" id="UP000250140"/>
    </source>
</evidence>
<evidence type="ECO:0000313" key="8">
    <source>
        <dbReference type="EMBL" id="OCL06701.1"/>
    </source>
</evidence>
<comment type="similarity">
    <text evidence="5">Belongs to the SAT4 family.</text>
</comment>
<organism evidence="8 9">
    <name type="scientific">Glonium stellatum</name>
    <dbReference type="NCBI Taxonomy" id="574774"/>
    <lineage>
        <taxon>Eukaryota</taxon>
        <taxon>Fungi</taxon>
        <taxon>Dikarya</taxon>
        <taxon>Ascomycota</taxon>
        <taxon>Pezizomycotina</taxon>
        <taxon>Dothideomycetes</taxon>
        <taxon>Pleosporomycetidae</taxon>
        <taxon>Gloniales</taxon>
        <taxon>Gloniaceae</taxon>
        <taxon>Glonium</taxon>
    </lineage>
</organism>
<evidence type="ECO:0000256" key="1">
    <source>
        <dbReference type="ARBA" id="ARBA00004141"/>
    </source>
</evidence>
<evidence type="ECO:0000256" key="3">
    <source>
        <dbReference type="ARBA" id="ARBA00022989"/>
    </source>
</evidence>
<dbReference type="GO" id="GO:0016020">
    <property type="term" value="C:membrane"/>
    <property type="evidence" value="ECO:0007669"/>
    <property type="project" value="UniProtKB-SubCell"/>
</dbReference>
<dbReference type="InterPro" id="IPR049326">
    <property type="entry name" value="Rhodopsin_dom_fungi"/>
</dbReference>
<evidence type="ECO:0000259" key="7">
    <source>
        <dbReference type="Pfam" id="PF20684"/>
    </source>
</evidence>
<sequence length="182" mass="20573">MTGPSRVATILAGNIVVSSLATIFCFACVYSRAHLLRAWEIDDHLMIFSWPPAMVSMSLSCAETRYGASHHEAEVSLSAAQMNLKLSFIDLFFYTTRTAMTKFSMCLFYLRIFHPERRSRLLIYACIFLIPTTTLAFTIFNTFQCHPIRTYWDLTLQAHSGNCKNPTPVFSTTAKTTTLTST</sequence>
<dbReference type="InterPro" id="IPR052337">
    <property type="entry name" value="SAT4-like"/>
</dbReference>
<dbReference type="AlphaFoldDB" id="A0A8E2EY67"/>